<evidence type="ECO:0000313" key="2">
    <source>
        <dbReference type="EMBL" id="SMX43993.1"/>
    </source>
</evidence>
<accession>A0A238KMI2</accession>
<dbReference type="InterPro" id="IPR002931">
    <property type="entry name" value="Transglutaminase-like"/>
</dbReference>
<dbReference type="AlphaFoldDB" id="A0A238KMI2"/>
<gene>
    <name evidence="2" type="ORF">MAA8898_02959</name>
</gene>
<dbReference type="EMBL" id="FXYF01000007">
    <property type="protein sequence ID" value="SMX43993.1"/>
    <property type="molecule type" value="Genomic_DNA"/>
</dbReference>
<dbReference type="Gene3D" id="3.10.620.30">
    <property type="match status" value="1"/>
</dbReference>
<proteinExistence type="predicted"/>
<evidence type="ECO:0000259" key="1">
    <source>
        <dbReference type="SMART" id="SM00460"/>
    </source>
</evidence>
<keyword evidence="3" id="KW-1185">Reference proteome</keyword>
<dbReference type="PANTHER" id="PTHR33490">
    <property type="entry name" value="BLR5614 PROTEIN-RELATED"/>
    <property type="match status" value="1"/>
</dbReference>
<reference evidence="2 3" key="1">
    <citation type="submission" date="2017-05" db="EMBL/GenBank/DDBJ databases">
        <authorList>
            <person name="Song R."/>
            <person name="Chenine A.L."/>
            <person name="Ruprecht R.M."/>
        </authorList>
    </citation>
    <scope>NUCLEOTIDE SEQUENCE [LARGE SCALE GENOMIC DNA]</scope>
    <source>
        <strain evidence="2 3">CECT 8898</strain>
    </source>
</reference>
<dbReference type="Gene3D" id="2.60.40.2250">
    <property type="match status" value="1"/>
</dbReference>
<dbReference type="SUPFAM" id="SSF54001">
    <property type="entry name" value="Cysteine proteinases"/>
    <property type="match status" value="1"/>
</dbReference>
<name>A0A238KMI2_9RHOB</name>
<organism evidence="2 3">
    <name type="scientific">Maliponia aquimaris</name>
    <dbReference type="NCBI Taxonomy" id="1673631"/>
    <lineage>
        <taxon>Bacteria</taxon>
        <taxon>Pseudomonadati</taxon>
        <taxon>Pseudomonadota</taxon>
        <taxon>Alphaproteobacteria</taxon>
        <taxon>Rhodobacterales</taxon>
        <taxon>Paracoccaceae</taxon>
        <taxon>Maliponia</taxon>
    </lineage>
</organism>
<dbReference type="PANTHER" id="PTHR33490:SF12">
    <property type="entry name" value="BLL5557 PROTEIN"/>
    <property type="match status" value="1"/>
</dbReference>
<dbReference type="InterPro" id="IPR038765">
    <property type="entry name" value="Papain-like_cys_pep_sf"/>
</dbReference>
<dbReference type="Pfam" id="PF01841">
    <property type="entry name" value="Transglut_core"/>
    <property type="match status" value="1"/>
</dbReference>
<feature type="domain" description="Transglutaminase-like" evidence="1">
    <location>
        <begin position="176"/>
        <end position="242"/>
    </location>
</feature>
<protein>
    <submittedName>
        <fullName evidence="2">Transglutaminase-like superfamily protein</fullName>
    </submittedName>
</protein>
<dbReference type="Proteomes" id="UP000207598">
    <property type="component" value="Unassembled WGS sequence"/>
</dbReference>
<dbReference type="SMART" id="SM00460">
    <property type="entry name" value="TGc"/>
    <property type="match status" value="1"/>
</dbReference>
<sequence length="295" mass="33053">MDDRAPGSRPEAAPGLRMRIGCRLRYRLTQPTPLIATLNVHYSRFGDLERADYLATSPSVPLESYRDGFGNWCTRMEAPAGDFTLSSDGIFRDSGLPDPIAPQAAQHAVRDLPFDTLVYLLGSRYCDTDLLSDEAWRLFEKTPPGWARVQAICDFVHTSVAFDYMKASATRTASQTLAGRFGVCRDFTHLAIAFCRCMNIPARYCTGYLSEIGEPEPHAPGDFAAWMEVFLDGRWWVFDPRNNRRRTGRILVARGRDAADVPLTQTFGPNVLTQFDVWTWPAEDGHPEPPSDARG</sequence>
<evidence type="ECO:0000313" key="3">
    <source>
        <dbReference type="Proteomes" id="UP000207598"/>
    </source>
</evidence>